<organism evidence="1 2">
    <name type="scientific">Actinomortierella ambigua</name>
    <dbReference type="NCBI Taxonomy" id="1343610"/>
    <lineage>
        <taxon>Eukaryota</taxon>
        <taxon>Fungi</taxon>
        <taxon>Fungi incertae sedis</taxon>
        <taxon>Mucoromycota</taxon>
        <taxon>Mortierellomycotina</taxon>
        <taxon>Mortierellomycetes</taxon>
        <taxon>Mortierellales</taxon>
        <taxon>Mortierellaceae</taxon>
        <taxon>Actinomortierella</taxon>
    </lineage>
</organism>
<proteinExistence type="predicted"/>
<reference evidence="1" key="1">
    <citation type="journal article" date="2020" name="Fungal Divers.">
        <title>Resolving the Mortierellaceae phylogeny through synthesis of multi-gene phylogenetics and phylogenomics.</title>
        <authorList>
            <person name="Vandepol N."/>
            <person name="Liber J."/>
            <person name="Desiro A."/>
            <person name="Na H."/>
            <person name="Kennedy M."/>
            <person name="Barry K."/>
            <person name="Grigoriev I.V."/>
            <person name="Miller A.N."/>
            <person name="O'Donnell K."/>
            <person name="Stajich J.E."/>
            <person name="Bonito G."/>
        </authorList>
    </citation>
    <scope>NUCLEOTIDE SEQUENCE</scope>
    <source>
        <strain evidence="1">BC1065</strain>
    </source>
</reference>
<gene>
    <name evidence="1" type="ORF">DFQ27_003016</name>
</gene>
<evidence type="ECO:0000313" key="2">
    <source>
        <dbReference type="Proteomes" id="UP000807716"/>
    </source>
</evidence>
<evidence type="ECO:0008006" key="3">
    <source>
        <dbReference type="Google" id="ProtNLM"/>
    </source>
</evidence>
<accession>A0A9P6UCN3</accession>
<dbReference type="EMBL" id="JAAAJB010000022">
    <property type="protein sequence ID" value="KAG0269553.1"/>
    <property type="molecule type" value="Genomic_DNA"/>
</dbReference>
<dbReference type="OrthoDB" id="2336397at2759"/>
<name>A0A9P6UCN3_9FUNG</name>
<evidence type="ECO:0000313" key="1">
    <source>
        <dbReference type="EMBL" id="KAG0269553.1"/>
    </source>
</evidence>
<dbReference type="Proteomes" id="UP000807716">
    <property type="component" value="Unassembled WGS sequence"/>
</dbReference>
<dbReference type="SUPFAM" id="SSF52047">
    <property type="entry name" value="RNI-like"/>
    <property type="match status" value="1"/>
</dbReference>
<protein>
    <recommendedName>
        <fullName evidence="3">F-box domain-containing protein</fullName>
    </recommendedName>
</protein>
<sequence>MESISSMFKSLWIGVSRNNDAPIARASISSNERDTSFRPHFALSLPEIVASILEYSVSAADLPYLPHPSFGGERFPRRPDIFREQRSQWWFPLLVCKQWFMIGMSLKPKETNWVDNYGFLSDSLSGVELKETTHLYMRFTYFHHLDSDVVERLAERRDALHRLLKSMGNASTAGKAGDYGHPTKRPLPQLRELRMSGSCGASQMALALSVIPYFAHQITMLNLDFAPSGYPPQLDICALLRASDDYSSGPSTFKQLRHLSLSNISIPTVPTNFSLDFPSHLKTIRMTGIKSEMLDSRTLLFALCGPRLQALHLGSFPSPDRFRVYGVLSYSEVALLGTLSPNIITLVLHSNIRPSIEAITTLTSLFPKVRTIQLETSMLTITAIREHVMSALGSSSTDADTLQLPMAPPPHRLEIVRLDLNHIHFGNDAMWMSDLSDFLCSPASVHLRELIAPNVEYFQLYDTEDDSAIPSQWQCRHLEVLAIGFLRGMNQDNSFPLDSCDLYGMIVVQCPKLRYLELQTGCVDMLANNGFCLLARLANLEHLVLHGRYCTMLLAQRMDPKELSWMQESPSKWDSWMGRSNLAWCRRVVAKSKGCTHLLRANEGREKLWPTDGTSSADGALWIRLKSISIHLDDSQPVLFGEWLDNHKALMQHVFPDIEFAIHERCLRGEEDMWLKRARSSSGLLGS</sequence>
<dbReference type="InterPro" id="IPR032675">
    <property type="entry name" value="LRR_dom_sf"/>
</dbReference>
<keyword evidence="2" id="KW-1185">Reference proteome</keyword>
<dbReference type="AlphaFoldDB" id="A0A9P6UCN3"/>
<dbReference type="Gene3D" id="3.80.10.10">
    <property type="entry name" value="Ribonuclease Inhibitor"/>
    <property type="match status" value="1"/>
</dbReference>
<comment type="caution">
    <text evidence="1">The sequence shown here is derived from an EMBL/GenBank/DDBJ whole genome shotgun (WGS) entry which is preliminary data.</text>
</comment>